<dbReference type="EMBL" id="CP002403">
    <property type="protein sequence ID" value="ADU22935.1"/>
    <property type="molecule type" value="Genomic_DNA"/>
</dbReference>
<gene>
    <name evidence="2" type="ordered locus">Rumal_2455</name>
</gene>
<sequence length="127" mass="14159" precursor="true">MKKTMKRFAAITATMMTISALGSISAFAEPTITSDNYSDGPDYKNASVALQAKISSVDTPVEEGDIDPNNNDSVNHIWNVTIDADTLQWDIVRTDTTRKYQVITWDPVNHTYNKTVGDDQEPYPLML</sequence>
<evidence type="ECO:0000313" key="3">
    <source>
        <dbReference type="Proteomes" id="UP000006919"/>
    </source>
</evidence>
<dbReference type="RefSeq" id="WP_013499068.1">
    <property type="nucleotide sequence ID" value="NC_014833.1"/>
</dbReference>
<evidence type="ECO:0000256" key="1">
    <source>
        <dbReference type="SAM" id="SignalP"/>
    </source>
</evidence>
<dbReference type="OrthoDB" id="10003354at2"/>
<accession>E6UE70</accession>
<dbReference type="KEGG" id="ral:Rumal_2455"/>
<dbReference type="STRING" id="697329.Rumal_2455"/>
<feature type="chain" id="PRO_5003212924" evidence="1">
    <location>
        <begin position="29"/>
        <end position="127"/>
    </location>
</feature>
<dbReference type="AlphaFoldDB" id="E6UE70"/>
<proteinExistence type="predicted"/>
<dbReference type="Proteomes" id="UP000006919">
    <property type="component" value="Chromosome"/>
</dbReference>
<organism evidence="2 3">
    <name type="scientific">Ruminococcus albus (strain ATCC 27210 / DSM 20455 / JCM 14654 / NCDO 2250 / 7)</name>
    <dbReference type="NCBI Taxonomy" id="697329"/>
    <lineage>
        <taxon>Bacteria</taxon>
        <taxon>Bacillati</taxon>
        <taxon>Bacillota</taxon>
        <taxon>Clostridia</taxon>
        <taxon>Eubacteriales</taxon>
        <taxon>Oscillospiraceae</taxon>
        <taxon>Ruminococcus</taxon>
    </lineage>
</organism>
<name>E6UE70_RUMA7</name>
<reference evidence="2 3" key="1">
    <citation type="journal article" date="2011" name="J. Bacteriol.">
        <title>Complete genome of the cellulolytic ruminal bacterium Ruminococcus albus 7.</title>
        <authorList>
            <person name="Suen G."/>
            <person name="Stevenson D.M."/>
            <person name="Bruce D.C."/>
            <person name="Chertkov O."/>
            <person name="Copeland A."/>
            <person name="Cheng J.F."/>
            <person name="Detter C."/>
            <person name="Detter J.C."/>
            <person name="Goodwin L.A."/>
            <person name="Han C.S."/>
            <person name="Hauser L.J."/>
            <person name="Ivanova N.N."/>
            <person name="Kyrpides N.C."/>
            <person name="Land M.L."/>
            <person name="Lapidus A."/>
            <person name="Lucas S."/>
            <person name="Ovchinnikova G."/>
            <person name="Pitluck S."/>
            <person name="Tapia R."/>
            <person name="Woyke T."/>
            <person name="Boyum J."/>
            <person name="Mead D."/>
            <person name="Weimer P.J."/>
        </authorList>
    </citation>
    <scope>NUCLEOTIDE SEQUENCE [LARGE SCALE GENOMIC DNA]</scope>
    <source>
        <strain evidence="3">ATCC 27210 / DSM 20455 / JCM 14654 / NCDO 2250 / 7</strain>
    </source>
</reference>
<dbReference type="HOGENOM" id="CLU_1968931_0_0_9"/>
<protein>
    <submittedName>
        <fullName evidence="2">Uncharacterized protein</fullName>
    </submittedName>
</protein>
<feature type="signal peptide" evidence="1">
    <location>
        <begin position="1"/>
        <end position="28"/>
    </location>
</feature>
<keyword evidence="1" id="KW-0732">Signal</keyword>
<evidence type="ECO:0000313" key="2">
    <source>
        <dbReference type="EMBL" id="ADU22935.1"/>
    </source>
</evidence>